<accession>A0A1Q8ZSH9</accession>
<reference evidence="4 5" key="1">
    <citation type="submission" date="2016-09" db="EMBL/GenBank/DDBJ databases">
        <title>Rhizobium oryziradicis sp. nov., isolated from the root of rice.</title>
        <authorList>
            <person name="Zhao J."/>
            <person name="Zhang X."/>
        </authorList>
    </citation>
    <scope>NUCLEOTIDE SEQUENCE [LARGE SCALE GENOMIC DNA]</scope>
    <source>
        <strain evidence="4 5">N19</strain>
    </source>
</reference>
<dbReference type="InterPro" id="IPR033130">
    <property type="entry name" value="RNase_T2_His_AS_2"/>
</dbReference>
<evidence type="ECO:0000313" key="5">
    <source>
        <dbReference type="Proteomes" id="UP000186894"/>
    </source>
</evidence>
<evidence type="ECO:0000313" key="4">
    <source>
        <dbReference type="EMBL" id="OLP44841.1"/>
    </source>
</evidence>
<evidence type="ECO:0000256" key="2">
    <source>
        <dbReference type="RuleBase" id="RU004328"/>
    </source>
</evidence>
<dbReference type="Proteomes" id="UP000186894">
    <property type="component" value="Unassembled WGS sequence"/>
</dbReference>
<dbReference type="PROSITE" id="PS00530">
    <property type="entry name" value="RNASE_T2_1"/>
    <property type="match status" value="1"/>
</dbReference>
<dbReference type="InterPro" id="IPR039378">
    <property type="entry name" value="RNase_T2_prok"/>
</dbReference>
<dbReference type="PANTHER" id="PTHR11240:SF22">
    <property type="entry name" value="RIBONUCLEASE T2"/>
    <property type="match status" value="1"/>
</dbReference>
<comment type="similarity">
    <text evidence="1 2">Belongs to the RNase T2 family.</text>
</comment>
<dbReference type="EMBL" id="MKIM01000027">
    <property type="protein sequence ID" value="OLP44841.1"/>
    <property type="molecule type" value="Genomic_DNA"/>
</dbReference>
<dbReference type="GO" id="GO:0033897">
    <property type="term" value="F:ribonuclease T2 activity"/>
    <property type="evidence" value="ECO:0007669"/>
    <property type="project" value="InterPro"/>
</dbReference>
<dbReference type="InterPro" id="IPR001568">
    <property type="entry name" value="RNase_T2-like"/>
</dbReference>
<comment type="caution">
    <text evidence="4">The sequence shown here is derived from an EMBL/GenBank/DDBJ whole genome shotgun (WGS) entry which is preliminary data.</text>
</comment>
<dbReference type="PROSITE" id="PS00531">
    <property type="entry name" value="RNASE_T2_2"/>
    <property type="match status" value="1"/>
</dbReference>
<dbReference type="InterPro" id="IPR018188">
    <property type="entry name" value="RNase_T2_His_AS_1"/>
</dbReference>
<feature type="chain" id="PRO_5012118793" evidence="3">
    <location>
        <begin position="27"/>
        <end position="246"/>
    </location>
</feature>
<organism evidence="4 5">
    <name type="scientific">Rhizobium oryziradicis</name>
    <dbReference type="NCBI Taxonomy" id="1867956"/>
    <lineage>
        <taxon>Bacteria</taxon>
        <taxon>Pseudomonadati</taxon>
        <taxon>Pseudomonadota</taxon>
        <taxon>Alphaproteobacteria</taxon>
        <taxon>Hyphomicrobiales</taxon>
        <taxon>Rhizobiaceae</taxon>
        <taxon>Rhizobium/Agrobacterium group</taxon>
        <taxon>Rhizobium</taxon>
    </lineage>
</organism>
<sequence>MNRRNNCLSFALMLAAGVTLCAPLQAQDNGRGKTTSILAVSWQPAFCETKPNKPECKTQTADRYDANHFALHGLWPMRKNYCGVDQADIDADKKGRWTDLSEVKLSATTREALDKLMPGTQSALERHEWIKHGTCTNLSQEDYFAEAISLLDTLNASKVNALFAAQVGKAVTQDQVQSAFDESFGAGAGRRVKMRCEQDGDRRIVTELTIGLGDGDPKTPLANRIQAAGGTKFDCDQGIVDPVGLQ</sequence>
<gene>
    <name evidence="4" type="ORF">BJF95_08115</name>
</gene>
<dbReference type="GO" id="GO:0003723">
    <property type="term" value="F:RNA binding"/>
    <property type="evidence" value="ECO:0007669"/>
    <property type="project" value="InterPro"/>
</dbReference>
<feature type="signal peptide" evidence="3">
    <location>
        <begin position="1"/>
        <end position="26"/>
    </location>
</feature>
<proteinExistence type="inferred from homology"/>
<keyword evidence="3" id="KW-0732">Signal</keyword>
<evidence type="ECO:0000256" key="1">
    <source>
        <dbReference type="ARBA" id="ARBA00007469"/>
    </source>
</evidence>
<dbReference type="RefSeq" id="WP_075640348.1">
    <property type="nucleotide sequence ID" value="NZ_MKIM01000027.1"/>
</dbReference>
<dbReference type="SUPFAM" id="SSF55895">
    <property type="entry name" value="Ribonuclease Rh-like"/>
    <property type="match status" value="1"/>
</dbReference>
<dbReference type="PANTHER" id="PTHR11240">
    <property type="entry name" value="RIBONUCLEASE T2"/>
    <property type="match status" value="1"/>
</dbReference>
<dbReference type="AlphaFoldDB" id="A0A1Q8ZSH9"/>
<dbReference type="Pfam" id="PF00445">
    <property type="entry name" value="Ribonuclease_T2"/>
    <property type="match status" value="1"/>
</dbReference>
<keyword evidence="5" id="KW-1185">Reference proteome</keyword>
<protein>
    <submittedName>
        <fullName evidence="4">Ribonuclease</fullName>
    </submittedName>
</protein>
<dbReference type="Gene3D" id="3.90.730.10">
    <property type="entry name" value="Ribonuclease T2-like"/>
    <property type="match status" value="1"/>
</dbReference>
<dbReference type="InterPro" id="IPR036430">
    <property type="entry name" value="RNase_T2-like_sf"/>
</dbReference>
<name>A0A1Q8ZSH9_9HYPH</name>
<dbReference type="OrthoDB" id="4720638at2"/>
<dbReference type="CDD" id="cd01062">
    <property type="entry name" value="RNase_T2_prok"/>
    <property type="match status" value="1"/>
</dbReference>
<dbReference type="STRING" id="1867956.BJF95_08115"/>
<evidence type="ECO:0000256" key="3">
    <source>
        <dbReference type="SAM" id="SignalP"/>
    </source>
</evidence>
<dbReference type="GO" id="GO:0006401">
    <property type="term" value="P:RNA catabolic process"/>
    <property type="evidence" value="ECO:0007669"/>
    <property type="project" value="UniProtKB-ARBA"/>
</dbReference>